<accession>A0A168MJM7</accession>
<dbReference type="InParanoid" id="A0A168MJM7"/>
<dbReference type="AlphaFoldDB" id="A0A168MJM7"/>
<proteinExistence type="predicted"/>
<protein>
    <recommendedName>
        <fullName evidence="2">PSP1 C-terminal domain-containing protein</fullName>
    </recommendedName>
</protein>
<dbReference type="EMBL" id="LT552278">
    <property type="protein sequence ID" value="SAL98649.1"/>
    <property type="molecule type" value="Genomic_DNA"/>
</dbReference>
<feature type="compositionally biased region" description="Low complexity" evidence="1">
    <location>
        <begin position="289"/>
        <end position="300"/>
    </location>
</feature>
<organism evidence="3">
    <name type="scientific">Absidia glauca</name>
    <name type="common">Pin mould</name>
    <dbReference type="NCBI Taxonomy" id="4829"/>
    <lineage>
        <taxon>Eukaryota</taxon>
        <taxon>Fungi</taxon>
        <taxon>Fungi incertae sedis</taxon>
        <taxon>Mucoromycota</taxon>
        <taxon>Mucoromycotina</taxon>
        <taxon>Mucoromycetes</taxon>
        <taxon>Mucorales</taxon>
        <taxon>Cunninghamellaceae</taxon>
        <taxon>Absidia</taxon>
    </lineage>
</organism>
<dbReference type="InterPro" id="IPR007557">
    <property type="entry name" value="PSP1_C"/>
</dbReference>
<dbReference type="OrthoDB" id="243127at2759"/>
<evidence type="ECO:0000313" key="3">
    <source>
        <dbReference type="EMBL" id="SAL98649.1"/>
    </source>
</evidence>
<dbReference type="Proteomes" id="UP000078561">
    <property type="component" value="Unassembled WGS sequence"/>
</dbReference>
<feature type="compositionally biased region" description="Low complexity" evidence="1">
    <location>
        <begin position="240"/>
        <end position="260"/>
    </location>
</feature>
<dbReference type="PANTHER" id="PTHR43830:SF3">
    <property type="entry name" value="PROTEIN PSP1"/>
    <property type="match status" value="1"/>
</dbReference>
<gene>
    <name evidence="3" type="primary">ABSGL_04204.1 scaffold 5169</name>
</gene>
<feature type="domain" description="PSP1 C-terminal" evidence="2">
    <location>
        <begin position="308"/>
        <end position="393"/>
    </location>
</feature>
<evidence type="ECO:0000313" key="4">
    <source>
        <dbReference type="Proteomes" id="UP000078561"/>
    </source>
</evidence>
<name>A0A168MJM7_ABSGL</name>
<keyword evidence="4" id="KW-1185">Reference proteome</keyword>
<feature type="compositionally biased region" description="Polar residues" evidence="1">
    <location>
        <begin position="268"/>
        <end position="288"/>
    </location>
</feature>
<evidence type="ECO:0000259" key="2">
    <source>
        <dbReference type="PROSITE" id="PS51411"/>
    </source>
</evidence>
<dbReference type="PANTHER" id="PTHR43830">
    <property type="entry name" value="PROTEIN PSP1"/>
    <property type="match status" value="1"/>
</dbReference>
<dbReference type="NCBIfam" id="NF041131">
    <property type="entry name" value="RicT_YaaT_fam"/>
    <property type="match status" value="1"/>
</dbReference>
<dbReference type="GO" id="GO:0005737">
    <property type="term" value="C:cytoplasm"/>
    <property type="evidence" value="ECO:0007669"/>
    <property type="project" value="TreeGrafter"/>
</dbReference>
<dbReference type="PROSITE" id="PS51411">
    <property type="entry name" value="PSP1_C"/>
    <property type="match status" value="1"/>
</dbReference>
<feature type="region of interest" description="Disordered" evidence="1">
    <location>
        <begin position="224"/>
        <end position="300"/>
    </location>
</feature>
<evidence type="ECO:0000256" key="1">
    <source>
        <dbReference type="SAM" id="MobiDB-lite"/>
    </source>
</evidence>
<dbReference type="Pfam" id="PF04468">
    <property type="entry name" value="PSP1"/>
    <property type="match status" value="1"/>
</dbReference>
<reference evidence="3" key="1">
    <citation type="submission" date="2016-04" db="EMBL/GenBank/DDBJ databases">
        <authorList>
            <person name="Evans L.H."/>
            <person name="Alamgir A."/>
            <person name="Owens N."/>
            <person name="Weber N.D."/>
            <person name="Virtaneva K."/>
            <person name="Barbian K."/>
            <person name="Babar A."/>
            <person name="Rosenke K."/>
        </authorList>
    </citation>
    <scope>NUCLEOTIDE SEQUENCE [LARGE SCALE GENOMIC DNA]</scope>
    <source>
        <strain evidence="3">CBS 101.48</strain>
    </source>
</reference>
<dbReference type="InterPro" id="IPR047767">
    <property type="entry name" value="PSP1-like"/>
</dbReference>
<sequence>MHPYQQIQEVFHYGPSSIVMPQQKPIDFHQRQQQHQQLIHHHFTQQDEQQHNTMSTHMNYHYPATQAEQTKTMLKSLDTTSGASGPPDHLTYSMVAASNGNLDPGLKISLHDNKDSSLLDPRLYHENGKGVPLHRFPAHGPLYMVEFKAGRIDFYYISVIDSSSSNGNGIIEPLVGDLVIVEADRGKDLGKVAMVGVSCQRALEIQQQQHKYQTLDPLSVPVKELDQHESQTSQQLDPISSLSSSSLESSASSPPSSSSPTTKEDMGAQQQQSIVTHQTTAESEASNKTPPFSSQQQQTPSIDPMYVKRIYRLAAPDEINMLLIKSQDEQRALVICQQKIKQRKLQMEAVDAEYQWDRRKMTFYFDAERRIDFRELVRDLFKVYKTRIWMCAVNNKKTNMVKDEA</sequence>